<dbReference type="InterPro" id="IPR008316">
    <property type="entry name" value="UCP029876"/>
</dbReference>
<dbReference type="EMBL" id="VDFR01000072">
    <property type="protein sequence ID" value="TNC44671.1"/>
    <property type="molecule type" value="Genomic_DNA"/>
</dbReference>
<dbReference type="RefSeq" id="WP_139105641.1">
    <property type="nucleotide sequence ID" value="NZ_VDFR01000038.1"/>
</dbReference>
<dbReference type="SUPFAM" id="SSF158560">
    <property type="entry name" value="BH3980-like"/>
    <property type="match status" value="1"/>
</dbReference>
<dbReference type="Pfam" id="PF06304">
    <property type="entry name" value="DUF1048"/>
    <property type="match status" value="1"/>
</dbReference>
<accession>A0A5C4MUV3</accession>
<name>A0A5C4MUV3_9ACTN</name>
<comment type="caution">
    <text evidence="2">The sequence shown here is derived from an EMBL/GenBank/DDBJ whole genome shotgun (WGS) entry which is preliminary data.</text>
</comment>
<dbReference type="Gene3D" id="1.10.1900.10">
    <property type="entry name" value="c-terminal domain of poly(a) binding protein"/>
    <property type="match status" value="1"/>
</dbReference>
<dbReference type="OrthoDB" id="8083683at2"/>
<evidence type="ECO:0000313" key="2">
    <source>
        <dbReference type="EMBL" id="TNC48248.1"/>
    </source>
</evidence>
<reference evidence="2 3" key="1">
    <citation type="submission" date="2019-05" db="EMBL/GenBank/DDBJ databases">
        <title>Mumia sp. nov., isolated from the intestinal contents of plateau pika (Ochotona curzoniae) in the Qinghai-Tibet plateau of China.</title>
        <authorList>
            <person name="Tian Z."/>
        </authorList>
    </citation>
    <scope>NUCLEOTIDE SEQUENCE [LARGE SCALE GENOMIC DNA]</scope>
    <source>
        <strain evidence="3">527</strain>
        <strain evidence="2">Z527</strain>
    </source>
</reference>
<organism evidence="2 3">
    <name type="scientific">Mumia zhuanghuii</name>
    <dbReference type="NCBI Taxonomy" id="2585211"/>
    <lineage>
        <taxon>Bacteria</taxon>
        <taxon>Bacillati</taxon>
        <taxon>Actinomycetota</taxon>
        <taxon>Actinomycetes</taxon>
        <taxon>Propionibacteriales</taxon>
        <taxon>Nocardioidaceae</taxon>
        <taxon>Mumia</taxon>
    </lineage>
</organism>
<dbReference type="AlphaFoldDB" id="A0A5C4MUV3"/>
<gene>
    <name evidence="2" type="ORF">FHE65_07850</name>
    <name evidence="1" type="ORF">FHE65_16620</name>
</gene>
<proteinExistence type="predicted"/>
<dbReference type="Proteomes" id="UP000306740">
    <property type="component" value="Unassembled WGS sequence"/>
</dbReference>
<evidence type="ECO:0000313" key="3">
    <source>
        <dbReference type="Proteomes" id="UP000306740"/>
    </source>
</evidence>
<dbReference type="EMBL" id="VDFR01000038">
    <property type="protein sequence ID" value="TNC48248.1"/>
    <property type="molecule type" value="Genomic_DNA"/>
</dbReference>
<protein>
    <submittedName>
        <fullName evidence="2">DUF1048 domain-containing protein</fullName>
    </submittedName>
</protein>
<sequence length="132" mass="14616">MAAKWIETVIGSLEQKKQYRQYKARVEALPEPYHQAAKALERYLMYSSGLTDGDTMMTMFADFADLWERAAADETPVRAIVGDDPVEFAETFAAAYSGKQWIDKERARLIKAIDEAAAGDADGGADGRDMDA</sequence>
<evidence type="ECO:0000313" key="1">
    <source>
        <dbReference type="EMBL" id="TNC44671.1"/>
    </source>
</evidence>